<dbReference type="PANTHER" id="PTHR10666">
    <property type="entry name" value="UBIQUITIN"/>
    <property type="match status" value="1"/>
</dbReference>
<dbReference type="InterPro" id="IPR050158">
    <property type="entry name" value="Ubiquitin_ubiquitin-like"/>
</dbReference>
<evidence type="ECO:0000313" key="2">
    <source>
        <dbReference type="Ensembl" id="ENSMAMP00000042498.1"/>
    </source>
</evidence>
<dbReference type="InterPro" id="IPR000626">
    <property type="entry name" value="Ubiquitin-like_dom"/>
</dbReference>
<dbReference type="Ensembl" id="ENSMAMT00000062734.1">
    <property type="protein sequence ID" value="ENSMAMP00000042498.1"/>
    <property type="gene ID" value="ENSMAMG00000027718.1"/>
</dbReference>
<feature type="domain" description="Ubiquitin-like" evidence="1">
    <location>
        <begin position="32"/>
        <end position="106"/>
    </location>
</feature>
<sequence>QGTLSDDSKPIGSYGLQHGSRVSLLITKPATIEVFLRKPNGGTSTYDIKADDTVDNFKRRVESREGVAVSQQRLINEGREMMGGKLSDYNVRMHSTIDLVLRLRGG</sequence>
<dbReference type="AlphaFoldDB" id="A0A7N9ALR0"/>
<dbReference type="GeneTree" id="ENSGT00940000162007"/>
<dbReference type="SMART" id="SM00213">
    <property type="entry name" value="UBQ"/>
    <property type="match status" value="1"/>
</dbReference>
<dbReference type="PROSITE" id="PS50053">
    <property type="entry name" value="UBIQUITIN_2"/>
    <property type="match status" value="1"/>
</dbReference>
<reference evidence="2" key="2">
    <citation type="submission" date="2025-09" db="UniProtKB">
        <authorList>
            <consortium name="Ensembl"/>
        </authorList>
    </citation>
    <scope>IDENTIFICATION</scope>
</reference>
<dbReference type="InParanoid" id="A0A7N9ALR0"/>
<proteinExistence type="predicted"/>
<dbReference type="PRINTS" id="PR00348">
    <property type="entry name" value="UBIQUITIN"/>
</dbReference>
<evidence type="ECO:0000259" key="1">
    <source>
        <dbReference type="PROSITE" id="PS50053"/>
    </source>
</evidence>
<protein>
    <submittedName>
        <fullName evidence="2">ISG15 ubiquitin like modifier</fullName>
    </submittedName>
</protein>
<name>A0A7N9ALR0_9TELE</name>
<dbReference type="Gene3D" id="3.10.20.90">
    <property type="entry name" value="Phosphatidylinositol 3-kinase Catalytic Subunit, Chain A, domain 1"/>
    <property type="match status" value="1"/>
</dbReference>
<accession>A0A7N9ALR0</accession>
<reference evidence="2" key="1">
    <citation type="submission" date="2025-08" db="UniProtKB">
        <authorList>
            <consortium name="Ensembl"/>
        </authorList>
    </citation>
    <scope>IDENTIFICATION</scope>
</reference>
<dbReference type="Proteomes" id="UP000261640">
    <property type="component" value="Unplaced"/>
</dbReference>
<organism evidence="2 3">
    <name type="scientific">Mastacembelus armatus</name>
    <name type="common">zig-zag eel</name>
    <dbReference type="NCBI Taxonomy" id="205130"/>
    <lineage>
        <taxon>Eukaryota</taxon>
        <taxon>Metazoa</taxon>
        <taxon>Chordata</taxon>
        <taxon>Craniata</taxon>
        <taxon>Vertebrata</taxon>
        <taxon>Euteleostomi</taxon>
        <taxon>Actinopterygii</taxon>
        <taxon>Neopterygii</taxon>
        <taxon>Teleostei</taxon>
        <taxon>Neoteleostei</taxon>
        <taxon>Acanthomorphata</taxon>
        <taxon>Anabantaria</taxon>
        <taxon>Synbranchiformes</taxon>
        <taxon>Mastacembelidae</taxon>
        <taxon>Mastacembelus</taxon>
    </lineage>
</organism>
<keyword evidence="3" id="KW-1185">Reference proteome</keyword>
<dbReference type="Pfam" id="PF00240">
    <property type="entry name" value="ubiquitin"/>
    <property type="match status" value="1"/>
</dbReference>
<dbReference type="InterPro" id="IPR019956">
    <property type="entry name" value="Ubiquitin_dom"/>
</dbReference>
<dbReference type="InterPro" id="IPR029071">
    <property type="entry name" value="Ubiquitin-like_domsf"/>
</dbReference>
<dbReference type="SUPFAM" id="SSF54236">
    <property type="entry name" value="Ubiquitin-like"/>
    <property type="match status" value="1"/>
</dbReference>
<evidence type="ECO:0000313" key="3">
    <source>
        <dbReference type="Proteomes" id="UP000261640"/>
    </source>
</evidence>